<accession>A0A6N2R511</accession>
<sequence>MKNYIFSQKREAVNQTFKKLLDFSFSDDFLLLRDNDKFDEYRIKREVATSALSGLKQYYTSDVQHSQIDKISALLQEKENLLFGVIITEK</sequence>
<reference evidence="2" key="1">
    <citation type="submission" date="2019-11" db="EMBL/GenBank/DDBJ databases">
        <authorList>
            <person name="Feng L."/>
        </authorList>
    </citation>
    <scope>NUCLEOTIDE SEQUENCE</scope>
    <source>
        <strain evidence="2">BfaecisLFYP10</strain>
    </source>
</reference>
<evidence type="ECO:0000313" key="1">
    <source>
        <dbReference type="EMBL" id="MCS2791834.1"/>
    </source>
</evidence>
<proteinExistence type="predicted"/>
<evidence type="ECO:0000313" key="2">
    <source>
        <dbReference type="EMBL" id="VYS75568.1"/>
    </source>
</evidence>
<dbReference type="EMBL" id="JANUTS010000001">
    <property type="protein sequence ID" value="MCS2791834.1"/>
    <property type="molecule type" value="Genomic_DNA"/>
</dbReference>
<name>A0A6N2R511_9BACE</name>
<dbReference type="AlphaFoldDB" id="A0A6N2R511"/>
<protein>
    <submittedName>
        <fullName evidence="2">Uncharacterized protein</fullName>
    </submittedName>
</protein>
<dbReference type="EMBL" id="CACRSZ010000004">
    <property type="protein sequence ID" value="VYS75568.1"/>
    <property type="molecule type" value="Genomic_DNA"/>
</dbReference>
<organism evidence="2">
    <name type="scientific">Bacteroides faecis</name>
    <dbReference type="NCBI Taxonomy" id="674529"/>
    <lineage>
        <taxon>Bacteria</taxon>
        <taxon>Pseudomonadati</taxon>
        <taxon>Bacteroidota</taxon>
        <taxon>Bacteroidia</taxon>
        <taxon>Bacteroidales</taxon>
        <taxon>Bacteroidaceae</taxon>
        <taxon>Bacteroides</taxon>
    </lineage>
</organism>
<dbReference type="Proteomes" id="UP001204548">
    <property type="component" value="Unassembled WGS sequence"/>
</dbReference>
<gene>
    <name evidence="2" type="ORF">BFLFYP10_05080</name>
    <name evidence="1" type="ORF">NXW97_07400</name>
</gene>
<reference evidence="1" key="2">
    <citation type="submission" date="2022-08" db="EMBL/GenBank/DDBJ databases">
        <title>Genome Sequencing of Bacteroides fragilis Group Isolates with Nanopore Technology.</title>
        <authorList>
            <person name="Tisza M.J."/>
            <person name="Smith D."/>
            <person name="Dekker J.P."/>
        </authorList>
    </citation>
    <scope>NUCLEOTIDE SEQUENCE</scope>
    <source>
        <strain evidence="1">BFG-351</strain>
    </source>
</reference>